<dbReference type="EMBL" id="BAABKC010000044">
    <property type="protein sequence ID" value="GAA5056466.1"/>
    <property type="molecule type" value="Genomic_DNA"/>
</dbReference>
<accession>A0ABP9KGN5</accession>
<evidence type="ECO:0000313" key="3">
    <source>
        <dbReference type="EMBL" id="GAA5056466.1"/>
    </source>
</evidence>
<keyword evidence="4" id="KW-1185">Reference proteome</keyword>
<gene>
    <name evidence="3" type="ORF">GCM10023336_29280</name>
</gene>
<feature type="compositionally biased region" description="Basic residues" evidence="1">
    <location>
        <begin position="147"/>
        <end position="161"/>
    </location>
</feature>
<protein>
    <recommendedName>
        <fullName evidence="2">DUF7426 domain-containing protein</fullName>
    </recommendedName>
</protein>
<dbReference type="Proteomes" id="UP001500124">
    <property type="component" value="Unassembled WGS sequence"/>
</dbReference>
<proteinExistence type="predicted"/>
<evidence type="ECO:0000313" key="4">
    <source>
        <dbReference type="Proteomes" id="UP001500124"/>
    </source>
</evidence>
<organism evidence="3 4">
    <name type="scientific">Streptomyces similanensis</name>
    <dbReference type="NCBI Taxonomy" id="1274988"/>
    <lineage>
        <taxon>Bacteria</taxon>
        <taxon>Bacillati</taxon>
        <taxon>Actinomycetota</taxon>
        <taxon>Actinomycetes</taxon>
        <taxon>Kitasatosporales</taxon>
        <taxon>Streptomycetaceae</taxon>
        <taxon>Streptomyces</taxon>
    </lineage>
</organism>
<feature type="domain" description="DUF7426" evidence="2">
    <location>
        <begin position="4"/>
        <end position="137"/>
    </location>
</feature>
<name>A0ABP9KGN5_9ACTN</name>
<evidence type="ECO:0000256" key="1">
    <source>
        <dbReference type="SAM" id="MobiDB-lite"/>
    </source>
</evidence>
<dbReference type="Pfam" id="PF24201">
    <property type="entry name" value="DUF7426"/>
    <property type="match status" value="1"/>
</dbReference>
<feature type="compositionally biased region" description="Low complexity" evidence="1">
    <location>
        <begin position="126"/>
        <end position="146"/>
    </location>
</feature>
<sequence>MAFKELGALLDAGLPLPIGGKTYTVPPPSAKTGLRVQNVMQAAATAAGGGKVSDAVLDDAAELDLYRDVLGTAYAEMIADGVKWPALKHCAMTAVAWIIQDEDAAERYWNSGGDPSQLAPNRATRRASSGTESSTRSRGSTSSTTRRQGKSGSGKKRPRRG</sequence>
<feature type="region of interest" description="Disordered" evidence="1">
    <location>
        <begin position="108"/>
        <end position="161"/>
    </location>
</feature>
<dbReference type="InterPro" id="IPR055849">
    <property type="entry name" value="DUF7426"/>
</dbReference>
<dbReference type="RefSeq" id="WP_345668703.1">
    <property type="nucleotide sequence ID" value="NZ_BAABKC010000044.1"/>
</dbReference>
<comment type="caution">
    <text evidence="3">The sequence shown here is derived from an EMBL/GenBank/DDBJ whole genome shotgun (WGS) entry which is preliminary data.</text>
</comment>
<evidence type="ECO:0000259" key="2">
    <source>
        <dbReference type="Pfam" id="PF24201"/>
    </source>
</evidence>
<reference evidence="4" key="1">
    <citation type="journal article" date="2019" name="Int. J. Syst. Evol. Microbiol.">
        <title>The Global Catalogue of Microorganisms (GCM) 10K type strain sequencing project: providing services to taxonomists for standard genome sequencing and annotation.</title>
        <authorList>
            <consortium name="The Broad Institute Genomics Platform"/>
            <consortium name="The Broad Institute Genome Sequencing Center for Infectious Disease"/>
            <person name="Wu L."/>
            <person name="Ma J."/>
        </authorList>
    </citation>
    <scope>NUCLEOTIDE SEQUENCE [LARGE SCALE GENOMIC DNA]</scope>
    <source>
        <strain evidence="4">JCM 18410</strain>
    </source>
</reference>